<dbReference type="CDD" id="cd03364">
    <property type="entry name" value="TOPRIM_DnaG_primases"/>
    <property type="match status" value="1"/>
</dbReference>
<dbReference type="Pfam" id="PF13155">
    <property type="entry name" value="Toprim_2"/>
    <property type="match status" value="1"/>
</dbReference>
<dbReference type="PANTHER" id="PTHR30313">
    <property type="entry name" value="DNA PRIMASE"/>
    <property type="match status" value="1"/>
</dbReference>
<dbReference type="Gene3D" id="1.10.860.10">
    <property type="entry name" value="DNAb Helicase, Chain A"/>
    <property type="match status" value="1"/>
</dbReference>
<keyword evidence="3 12" id="KW-0808">Transferase</keyword>
<dbReference type="Pfam" id="PF10410">
    <property type="entry name" value="DnaB_bind"/>
    <property type="match status" value="1"/>
</dbReference>
<dbReference type="GO" id="GO:0003677">
    <property type="term" value="F:DNA binding"/>
    <property type="evidence" value="ECO:0007669"/>
    <property type="project" value="UniProtKB-KW"/>
</dbReference>
<keyword evidence="8 12" id="KW-0862">Zinc</keyword>
<dbReference type="AlphaFoldDB" id="A0A6P1DVZ0"/>
<dbReference type="InterPro" id="IPR030846">
    <property type="entry name" value="DnaG_bac"/>
</dbReference>
<dbReference type="GO" id="GO:0003899">
    <property type="term" value="F:DNA-directed RNA polymerase activity"/>
    <property type="evidence" value="ECO:0007669"/>
    <property type="project" value="UniProtKB-UniRule"/>
</dbReference>
<keyword evidence="9" id="KW-0460">Magnesium</keyword>
<evidence type="ECO:0000256" key="1">
    <source>
        <dbReference type="ARBA" id="ARBA00022478"/>
    </source>
</evidence>
<dbReference type="EMBL" id="JAAIJR010000063">
    <property type="protein sequence ID" value="NEX21650.1"/>
    <property type="molecule type" value="Genomic_DNA"/>
</dbReference>
<comment type="domain">
    <text evidence="12">Contains an N-terminal zinc-binding domain, a central core domain that contains the primase activity, and a C-terminal DnaB-binding domain.</text>
</comment>
<dbReference type="InterPro" id="IPR013264">
    <property type="entry name" value="DNAG_N"/>
</dbReference>
<dbReference type="InterPro" id="IPR002694">
    <property type="entry name" value="Znf_CHC2"/>
</dbReference>
<comment type="function">
    <text evidence="12">RNA polymerase that catalyzes the synthesis of short RNA molecules used as primers for DNA polymerase during DNA replication.</text>
</comment>
<evidence type="ECO:0000256" key="5">
    <source>
        <dbReference type="ARBA" id="ARBA00022705"/>
    </source>
</evidence>
<dbReference type="GO" id="GO:0006269">
    <property type="term" value="P:DNA replication, synthesis of primer"/>
    <property type="evidence" value="ECO:0007669"/>
    <property type="project" value="UniProtKB-UniRule"/>
</dbReference>
<keyword evidence="7 12" id="KW-0863">Zinc-finger</keyword>
<feature type="domain" description="Toprim" evidence="14">
    <location>
        <begin position="256"/>
        <end position="351"/>
    </location>
</feature>
<dbReference type="Gene3D" id="3.40.1360.10">
    <property type="match status" value="1"/>
</dbReference>
<comment type="caution">
    <text evidence="15">The sequence shown here is derived from an EMBL/GenBank/DDBJ whole genome shotgun (WGS) entry which is preliminary data.</text>
</comment>
<evidence type="ECO:0000256" key="6">
    <source>
        <dbReference type="ARBA" id="ARBA00022723"/>
    </source>
</evidence>
<dbReference type="PANTHER" id="PTHR30313:SF2">
    <property type="entry name" value="DNA PRIMASE"/>
    <property type="match status" value="1"/>
</dbReference>
<dbReference type="Gene3D" id="3.90.580.10">
    <property type="entry name" value="Zinc finger, CHC2-type domain"/>
    <property type="match status" value="1"/>
</dbReference>
<dbReference type="Proteomes" id="UP000471640">
    <property type="component" value="Unassembled WGS sequence"/>
</dbReference>
<comment type="similarity">
    <text evidence="12">Belongs to the DnaG primase family.</text>
</comment>
<dbReference type="NCBIfam" id="TIGR01391">
    <property type="entry name" value="dnaG"/>
    <property type="match status" value="1"/>
</dbReference>
<dbReference type="InterPro" id="IPR013173">
    <property type="entry name" value="DNA_primase_DnaG_DnaB-bd_dom"/>
</dbReference>
<protein>
    <recommendedName>
        <fullName evidence="12">DNA primase</fullName>
        <ecNumber evidence="12">2.7.7.101</ecNumber>
    </recommendedName>
</protein>
<evidence type="ECO:0000256" key="9">
    <source>
        <dbReference type="ARBA" id="ARBA00022842"/>
    </source>
</evidence>
<evidence type="ECO:0000256" key="13">
    <source>
        <dbReference type="SAM" id="MobiDB-lite"/>
    </source>
</evidence>
<keyword evidence="5 12" id="KW-0235">DNA replication</keyword>
<dbReference type="InterPro" id="IPR036977">
    <property type="entry name" value="DNA_primase_Znf_CHC2"/>
</dbReference>
<dbReference type="FunFam" id="3.40.1360.10:FF:000002">
    <property type="entry name" value="DNA primase"/>
    <property type="match status" value="1"/>
</dbReference>
<evidence type="ECO:0000313" key="16">
    <source>
        <dbReference type="Proteomes" id="UP000471640"/>
    </source>
</evidence>
<keyword evidence="4 12" id="KW-0548">Nucleotidyltransferase</keyword>
<feature type="zinc finger region" description="CHC2-type" evidence="12">
    <location>
        <begin position="40"/>
        <end position="64"/>
    </location>
</feature>
<dbReference type="Pfam" id="PF08278">
    <property type="entry name" value="DnaG_DnaB_bind"/>
    <property type="match status" value="1"/>
</dbReference>
<dbReference type="InterPro" id="IPR006171">
    <property type="entry name" value="TOPRIM_dom"/>
</dbReference>
<dbReference type="Pfam" id="PF08275">
    <property type="entry name" value="DNAG_N"/>
    <property type="match status" value="1"/>
</dbReference>
<evidence type="ECO:0000259" key="14">
    <source>
        <dbReference type="PROSITE" id="PS50880"/>
    </source>
</evidence>
<dbReference type="InterPro" id="IPR006295">
    <property type="entry name" value="DNA_primase_DnaG"/>
</dbReference>
<dbReference type="PROSITE" id="PS50880">
    <property type="entry name" value="TOPRIM"/>
    <property type="match status" value="1"/>
</dbReference>
<dbReference type="InterPro" id="IPR037068">
    <property type="entry name" value="DNA_primase_core_N_sf"/>
</dbReference>
<name>A0A6P1DVZ0_9GAMM</name>
<dbReference type="InterPro" id="IPR050219">
    <property type="entry name" value="DnaG_primase"/>
</dbReference>
<evidence type="ECO:0000313" key="15">
    <source>
        <dbReference type="EMBL" id="NEX21650.1"/>
    </source>
</evidence>
<evidence type="ECO:0000256" key="11">
    <source>
        <dbReference type="ARBA" id="ARBA00023163"/>
    </source>
</evidence>
<keyword evidence="16" id="KW-1185">Reference proteome</keyword>
<proteinExistence type="inferred from homology"/>
<dbReference type="RefSeq" id="WP_164654750.1">
    <property type="nucleotide sequence ID" value="NZ_JAAIJR010000063.1"/>
</dbReference>
<comment type="subunit">
    <text evidence="12">Monomer. Interacts with DnaB.</text>
</comment>
<dbReference type="FunFam" id="3.90.580.10:FF:000001">
    <property type="entry name" value="DNA primase"/>
    <property type="match status" value="1"/>
</dbReference>
<evidence type="ECO:0000256" key="3">
    <source>
        <dbReference type="ARBA" id="ARBA00022679"/>
    </source>
</evidence>
<reference evidence="16" key="1">
    <citation type="journal article" date="2020" name="Microbiol. Resour. Announc.">
        <title>Draft Genome Sequences of Thiorhodococcus mannitoliphagus and Thiorhodococcus minor, Purple Sulfur Photosynthetic Bacteria in the Gammaproteobacterial Family Chromatiaceae.</title>
        <authorList>
            <person name="Aviles F.A."/>
            <person name="Meyer T.E."/>
            <person name="Kyndt J.A."/>
        </authorList>
    </citation>
    <scope>NUCLEOTIDE SEQUENCE [LARGE SCALE GENOMIC DNA]</scope>
    <source>
        <strain evidence="16">DSM 18266</strain>
    </source>
</reference>
<organism evidence="15 16">
    <name type="scientific">Thiorhodococcus mannitoliphagus</name>
    <dbReference type="NCBI Taxonomy" id="329406"/>
    <lineage>
        <taxon>Bacteria</taxon>
        <taxon>Pseudomonadati</taxon>
        <taxon>Pseudomonadota</taxon>
        <taxon>Gammaproteobacteria</taxon>
        <taxon>Chromatiales</taxon>
        <taxon>Chromatiaceae</taxon>
        <taxon>Thiorhodococcus</taxon>
    </lineage>
</organism>
<dbReference type="SUPFAM" id="SSF57783">
    <property type="entry name" value="Zinc beta-ribbon"/>
    <property type="match status" value="1"/>
</dbReference>
<evidence type="ECO:0000256" key="12">
    <source>
        <dbReference type="HAMAP-Rule" id="MF_00974"/>
    </source>
</evidence>
<evidence type="ECO:0000256" key="7">
    <source>
        <dbReference type="ARBA" id="ARBA00022771"/>
    </source>
</evidence>
<keyword evidence="2 12" id="KW-0639">Primosome</keyword>
<evidence type="ECO:0000256" key="10">
    <source>
        <dbReference type="ARBA" id="ARBA00023125"/>
    </source>
</evidence>
<evidence type="ECO:0000256" key="2">
    <source>
        <dbReference type="ARBA" id="ARBA00022515"/>
    </source>
</evidence>
<dbReference type="InterPro" id="IPR019475">
    <property type="entry name" value="DNA_primase_DnaB-bd"/>
</dbReference>
<keyword evidence="11 12" id="KW-0804">Transcription</keyword>
<comment type="catalytic activity">
    <reaction evidence="12">
        <text>ssDNA + n NTP = ssDNA/pppN(pN)n-1 hybrid + (n-1) diphosphate.</text>
        <dbReference type="EC" id="2.7.7.101"/>
    </reaction>
</comment>
<dbReference type="SUPFAM" id="SSF117023">
    <property type="entry name" value="DNA primase DnaG, C-terminal domain"/>
    <property type="match status" value="1"/>
</dbReference>
<dbReference type="Gene3D" id="3.90.980.10">
    <property type="entry name" value="DNA primase, catalytic core, N-terminal domain"/>
    <property type="match status" value="1"/>
</dbReference>
<dbReference type="InterPro" id="IPR016136">
    <property type="entry name" value="DNA_helicase_N/primase_C"/>
</dbReference>
<dbReference type="GO" id="GO:1990077">
    <property type="term" value="C:primosome complex"/>
    <property type="evidence" value="ECO:0007669"/>
    <property type="project" value="UniProtKB-KW"/>
</dbReference>
<dbReference type="GO" id="GO:0008270">
    <property type="term" value="F:zinc ion binding"/>
    <property type="evidence" value="ECO:0007669"/>
    <property type="project" value="UniProtKB-UniRule"/>
</dbReference>
<dbReference type="GO" id="GO:0005737">
    <property type="term" value="C:cytoplasm"/>
    <property type="evidence" value="ECO:0007669"/>
    <property type="project" value="TreeGrafter"/>
</dbReference>
<keyword evidence="6 12" id="KW-0479">Metal-binding</keyword>
<dbReference type="SMART" id="SM00493">
    <property type="entry name" value="TOPRIM"/>
    <property type="match status" value="1"/>
</dbReference>
<reference evidence="15 16" key="2">
    <citation type="submission" date="2020-02" db="EMBL/GenBank/DDBJ databases">
        <title>Genome sequences of Thiorhodococcus mannitoliphagus and Thiorhodococcus minor, purple sulfur photosynthetic bacteria in the gammaproteobacterial family, Chromatiaceae.</title>
        <authorList>
            <person name="Aviles F.A."/>
            <person name="Meyer T.E."/>
            <person name="Kyndt J.A."/>
        </authorList>
    </citation>
    <scope>NUCLEOTIDE SEQUENCE [LARGE SCALE GENOMIC DNA]</scope>
    <source>
        <strain evidence="15 16">DSM 18266</strain>
    </source>
</reference>
<dbReference type="FunFam" id="3.90.980.10:FF:000001">
    <property type="entry name" value="DNA primase"/>
    <property type="match status" value="1"/>
</dbReference>
<dbReference type="HAMAP" id="MF_00974">
    <property type="entry name" value="DNA_primase_DnaG"/>
    <property type="match status" value="1"/>
</dbReference>
<comment type="cofactor">
    <cofactor evidence="12">
        <name>Zn(2+)</name>
        <dbReference type="ChEBI" id="CHEBI:29105"/>
    </cofactor>
    <text evidence="12">Binds 1 zinc ion per monomer.</text>
</comment>
<keyword evidence="10 12" id="KW-0238">DNA-binding</keyword>
<dbReference type="Gene3D" id="1.20.50.20">
    <property type="entry name" value="DnaG, RNA polymerase domain, helical bundle"/>
    <property type="match status" value="1"/>
</dbReference>
<evidence type="ECO:0000256" key="4">
    <source>
        <dbReference type="ARBA" id="ARBA00022695"/>
    </source>
</evidence>
<dbReference type="SMART" id="SM00400">
    <property type="entry name" value="ZnF_CHCC"/>
    <property type="match status" value="1"/>
</dbReference>
<dbReference type="EC" id="2.7.7.101" evidence="12"/>
<keyword evidence="1 12" id="KW-0240">DNA-directed RNA polymerase</keyword>
<dbReference type="SUPFAM" id="SSF56731">
    <property type="entry name" value="DNA primase core"/>
    <property type="match status" value="1"/>
</dbReference>
<sequence>MAGRIPPEFIDDLLTRTDIVELIGSRLQLRKAGKDFQARCPFHDEKTPSFTVSPDKQFYHCFGCGAHGSAIGFLMEYDHLAFPEAVEELARQAGLELPSRGETPIKTPSHAPLYELMERAAALYRRQLREHPQANRAVEYLKQRGLSGEIAGDFGLGYAPPGRDFILGQLGRTAAEQGQLLACGLIAEQEGRRYDRFRDRIIFPIRERRGRVVAFGGRLLGDGKPKYLNSPETPIFHKGRELYGLFEALKRTRKIESLVIVEGYMDVIALAQYGMTSAVATLGTATTADHLQQLHKSAPEIVFCFDGDRAGRDAAWKALQTALPLAAGHQLIRFLFLPDGEDPDTLIRRLGRDGFAELVAKGRSLSDFLFDHLAEEGDMASSDGRKRIASLARELIDKMPAGIYRDLALGRMAKLEGLPSGAVARPQRRSRGRGPQKSLPVPLSLVAKAIALLLDNPQLAGLVSQQDDRWRRSTSPGADILVQLLDMLAERPDIGKAALLERWRDHPHFNYLQQISVHPFLADIAEEDLGAEFCGAISRLNEETRKIEWRNAFNQRSVTAWSDEERARLMQQAEAARARRDELP</sequence>
<gene>
    <name evidence="12" type="primary">dnaG</name>
    <name evidence="15" type="ORF">G3480_15250</name>
</gene>
<accession>A0A6P1DVZ0</accession>
<dbReference type="InterPro" id="IPR034151">
    <property type="entry name" value="TOPRIM_DnaG_bac"/>
</dbReference>
<feature type="region of interest" description="Disordered" evidence="13">
    <location>
        <begin position="420"/>
        <end position="439"/>
    </location>
</feature>
<evidence type="ECO:0000256" key="8">
    <source>
        <dbReference type="ARBA" id="ARBA00022833"/>
    </source>
</evidence>
<dbReference type="GO" id="GO:0000428">
    <property type="term" value="C:DNA-directed RNA polymerase complex"/>
    <property type="evidence" value="ECO:0007669"/>
    <property type="project" value="UniProtKB-KW"/>
</dbReference>
<dbReference type="Pfam" id="PF01807">
    <property type="entry name" value="Zn_ribbon_DnaG"/>
    <property type="match status" value="1"/>
</dbReference>
<dbReference type="SMART" id="SM00766">
    <property type="entry name" value="DnaG_DnaB_bind"/>
    <property type="match status" value="1"/>
</dbReference>